<sequence>MKITGYRSLTTVCDWGRPVGDINGIIENGVTDVPVLIIETDEGVSGIGLGGHSDIERVFPALEGEDPRAVTALYDRMQGYVFKTGHCGSVFGAIGVADMALWDLKAKLAGEPLWRLLGARDRFVPGYASGLDYALDDQALVAYYGQWAERGFSSAKIKGGSDPSSDIIRLKAVRDVLSVNAPRPSMMLDVNESWSRKEAVRYMRAIEDQIDLTWIEEPMRRWDADGHAVLTGACRAAIATGENLTGLEQYRPFFDKNAVDIVQAGSCWGITHFLRVANWAHAHDLPVSPVGYNANPVAHAAAAVPNHIACEIQNIAPPFGISVDQQIADGGIILGDKPGFGFEVDEVAISRRQLNGVWADKAGPHVRTARAGLGTGAKTKV</sequence>
<dbReference type="OrthoDB" id="9802699at2"/>
<keyword evidence="6" id="KW-1185">Reference proteome</keyword>
<evidence type="ECO:0000256" key="3">
    <source>
        <dbReference type="ARBA" id="ARBA00022842"/>
    </source>
</evidence>
<dbReference type="InterPro" id="IPR029017">
    <property type="entry name" value="Enolase-like_N"/>
</dbReference>
<evidence type="ECO:0000256" key="1">
    <source>
        <dbReference type="ARBA" id="ARBA00001946"/>
    </source>
</evidence>
<evidence type="ECO:0000313" key="6">
    <source>
        <dbReference type="Proteomes" id="UP000032611"/>
    </source>
</evidence>
<dbReference type="InterPro" id="IPR036849">
    <property type="entry name" value="Enolase-like_C_sf"/>
</dbReference>
<protein>
    <submittedName>
        <fullName evidence="5">Racemase</fullName>
    </submittedName>
</protein>
<accession>A0A0D5LVV8</accession>
<keyword evidence="3" id="KW-0460">Magnesium</keyword>
<keyword evidence="2" id="KW-0479">Metal-binding</keyword>
<evidence type="ECO:0000313" key="5">
    <source>
        <dbReference type="EMBL" id="AJY47892.1"/>
    </source>
</evidence>
<dbReference type="InterPro" id="IPR013342">
    <property type="entry name" value="Mandelate_racemase_C"/>
</dbReference>
<dbReference type="AlphaFoldDB" id="A0A0D5LVV8"/>
<dbReference type="PATRIC" id="fig|1486262.3.peg.682"/>
<gene>
    <name evidence="5" type="ORF">TM49_03345</name>
</gene>
<dbReference type="GO" id="GO:0000287">
    <property type="term" value="F:magnesium ion binding"/>
    <property type="evidence" value="ECO:0007669"/>
    <property type="project" value="TreeGrafter"/>
</dbReference>
<organism evidence="5 6">
    <name type="scientific">Martelella endophytica</name>
    <dbReference type="NCBI Taxonomy" id="1486262"/>
    <lineage>
        <taxon>Bacteria</taxon>
        <taxon>Pseudomonadati</taxon>
        <taxon>Pseudomonadota</taxon>
        <taxon>Alphaproteobacteria</taxon>
        <taxon>Hyphomicrobiales</taxon>
        <taxon>Aurantimonadaceae</taxon>
        <taxon>Martelella</taxon>
    </lineage>
</organism>
<dbReference type="GO" id="GO:0016052">
    <property type="term" value="P:carbohydrate catabolic process"/>
    <property type="evidence" value="ECO:0007669"/>
    <property type="project" value="TreeGrafter"/>
</dbReference>
<dbReference type="CDD" id="cd03316">
    <property type="entry name" value="MR_like"/>
    <property type="match status" value="1"/>
</dbReference>
<dbReference type="Pfam" id="PF02746">
    <property type="entry name" value="MR_MLE_N"/>
    <property type="match status" value="1"/>
</dbReference>
<dbReference type="SUPFAM" id="SSF51604">
    <property type="entry name" value="Enolase C-terminal domain-like"/>
    <property type="match status" value="1"/>
</dbReference>
<dbReference type="InterPro" id="IPR013341">
    <property type="entry name" value="Mandelate_racemase_N_dom"/>
</dbReference>
<reference evidence="5 6" key="1">
    <citation type="journal article" date="2015" name="Genome Announc.">
        <title>Complete genome sequence of Martelella endophytica YC6887, which has antifungal activity associated with a halophyte.</title>
        <authorList>
            <person name="Khan A."/>
            <person name="Khan H."/>
            <person name="Chung E.J."/>
            <person name="Hossain M.T."/>
            <person name="Chung Y.R."/>
        </authorList>
    </citation>
    <scope>NUCLEOTIDE SEQUENCE [LARGE SCALE GENOMIC DNA]</scope>
    <source>
        <strain evidence="5">YC6887</strain>
    </source>
</reference>
<dbReference type="SFLD" id="SFLDS00001">
    <property type="entry name" value="Enolase"/>
    <property type="match status" value="1"/>
</dbReference>
<dbReference type="PANTHER" id="PTHR13794:SF58">
    <property type="entry name" value="MITOCHONDRIAL ENOLASE SUPERFAMILY MEMBER 1"/>
    <property type="match status" value="1"/>
</dbReference>
<comment type="cofactor">
    <cofactor evidence="1">
        <name>Mg(2+)</name>
        <dbReference type="ChEBI" id="CHEBI:18420"/>
    </cofactor>
</comment>
<dbReference type="Proteomes" id="UP000032611">
    <property type="component" value="Chromosome"/>
</dbReference>
<dbReference type="Pfam" id="PF13378">
    <property type="entry name" value="MR_MLE_C"/>
    <property type="match status" value="1"/>
</dbReference>
<dbReference type="RefSeq" id="WP_045684692.1">
    <property type="nucleotide sequence ID" value="NZ_CP010803.1"/>
</dbReference>
<dbReference type="STRING" id="1486262.TM49_03345"/>
<dbReference type="SUPFAM" id="SSF54826">
    <property type="entry name" value="Enolase N-terminal domain-like"/>
    <property type="match status" value="1"/>
</dbReference>
<proteinExistence type="predicted"/>
<dbReference type="GO" id="GO:0016836">
    <property type="term" value="F:hydro-lyase activity"/>
    <property type="evidence" value="ECO:0007669"/>
    <property type="project" value="TreeGrafter"/>
</dbReference>
<dbReference type="HOGENOM" id="CLU_030273_3_1_5"/>
<dbReference type="PANTHER" id="PTHR13794">
    <property type="entry name" value="ENOLASE SUPERFAMILY, MANDELATE RACEMASE"/>
    <property type="match status" value="1"/>
</dbReference>
<dbReference type="Gene3D" id="3.20.20.120">
    <property type="entry name" value="Enolase-like C-terminal domain"/>
    <property type="match status" value="1"/>
</dbReference>
<dbReference type="InterPro" id="IPR046945">
    <property type="entry name" value="RHMD-like"/>
</dbReference>
<feature type="domain" description="Mandelate racemase/muconate lactonizing enzyme C-terminal" evidence="4">
    <location>
        <begin position="137"/>
        <end position="237"/>
    </location>
</feature>
<evidence type="ECO:0000259" key="4">
    <source>
        <dbReference type="SMART" id="SM00922"/>
    </source>
</evidence>
<dbReference type="InterPro" id="IPR029065">
    <property type="entry name" value="Enolase_C-like"/>
</dbReference>
<dbReference type="EMBL" id="CP010803">
    <property type="protein sequence ID" value="AJY47892.1"/>
    <property type="molecule type" value="Genomic_DNA"/>
</dbReference>
<name>A0A0D5LVV8_MAREN</name>
<dbReference type="SMART" id="SM00922">
    <property type="entry name" value="MR_MLE"/>
    <property type="match status" value="1"/>
</dbReference>
<dbReference type="Gene3D" id="3.30.390.10">
    <property type="entry name" value="Enolase-like, N-terminal domain"/>
    <property type="match status" value="1"/>
</dbReference>
<evidence type="ECO:0000256" key="2">
    <source>
        <dbReference type="ARBA" id="ARBA00022723"/>
    </source>
</evidence>
<dbReference type="KEGG" id="mey:TM49_03345"/>